<feature type="region of interest" description="Disordered" evidence="1">
    <location>
        <begin position="236"/>
        <end position="256"/>
    </location>
</feature>
<feature type="compositionally biased region" description="Low complexity" evidence="1">
    <location>
        <begin position="236"/>
        <end position="252"/>
    </location>
</feature>
<comment type="caution">
    <text evidence="2">The sequence shown here is derived from an EMBL/GenBank/DDBJ whole genome shotgun (WGS) entry which is preliminary data.</text>
</comment>
<reference evidence="2 3" key="1">
    <citation type="submission" date="2021-12" db="EMBL/GenBank/DDBJ databases">
        <title>High titer production of polyol ester of fatty acids by Rhodotorula paludigena BS15 towards product separation-free biomass refinery.</title>
        <authorList>
            <person name="Mano J."/>
            <person name="Ono H."/>
            <person name="Tanaka T."/>
            <person name="Naito K."/>
            <person name="Sushida H."/>
            <person name="Ike M."/>
            <person name="Tokuyasu K."/>
            <person name="Kitaoka M."/>
        </authorList>
    </citation>
    <scope>NUCLEOTIDE SEQUENCE [LARGE SCALE GENOMIC DNA]</scope>
    <source>
        <strain evidence="2 3">BS15</strain>
    </source>
</reference>
<dbReference type="Proteomes" id="UP001342314">
    <property type="component" value="Unassembled WGS sequence"/>
</dbReference>
<feature type="region of interest" description="Disordered" evidence="1">
    <location>
        <begin position="597"/>
        <end position="621"/>
    </location>
</feature>
<feature type="compositionally biased region" description="Low complexity" evidence="1">
    <location>
        <begin position="597"/>
        <end position="611"/>
    </location>
</feature>
<feature type="compositionally biased region" description="Pro residues" evidence="1">
    <location>
        <begin position="34"/>
        <end position="49"/>
    </location>
</feature>
<evidence type="ECO:0000256" key="1">
    <source>
        <dbReference type="SAM" id="MobiDB-lite"/>
    </source>
</evidence>
<organism evidence="2 3">
    <name type="scientific">Rhodotorula paludigena</name>
    <dbReference type="NCBI Taxonomy" id="86838"/>
    <lineage>
        <taxon>Eukaryota</taxon>
        <taxon>Fungi</taxon>
        <taxon>Dikarya</taxon>
        <taxon>Basidiomycota</taxon>
        <taxon>Pucciniomycotina</taxon>
        <taxon>Microbotryomycetes</taxon>
        <taxon>Sporidiobolales</taxon>
        <taxon>Sporidiobolaceae</taxon>
        <taxon>Rhodotorula</taxon>
    </lineage>
</organism>
<feature type="compositionally biased region" description="Low complexity" evidence="1">
    <location>
        <begin position="270"/>
        <end position="298"/>
    </location>
</feature>
<evidence type="ECO:0000313" key="3">
    <source>
        <dbReference type="Proteomes" id="UP001342314"/>
    </source>
</evidence>
<proteinExistence type="predicted"/>
<sequence length="634" mass="63288">MGRPRSRSRIDPDGPAPPHPTSSMSSGFTAAGAQPPPPDLFILVRPPPSSSNHPLNVQIQLLSPSAARGPNPAAGPSASSAPPSNASGPTTPVSTGGMSFDAVAGASVAQSPRAAAAGAEAADGAAADSGSDDDATSDEQRERRRSRSPSISSTRSGTSGESAVTGTTSTSGGSGFRRKVIPLLNLSYHTVLSTTVQDAGTEARVAKFAKRGGIELPGLAIFDPLDLAAANAAAAAKRSASPSPTALTAPPAKADSGASNLFSKFSRLSLRPSTAPSSSASRSTDASASTAAPSPLALIRTPSPPDSSPDSSSPYASGRKRRDPGYAFVLRKWLRSDLAEAPRTIRLEWVRAPPRRRRKARSGEGSAPGSRRGSAQAEAGELTNVGGNTAMAVEVEEEEEEEEERAWVCSLVYPLSTHAASPLPSPGPNGPSASAHSTPAPSPPLSTASSASPGLLTVPTSPASSNAPVAAPSTRRISLATLRPAPHHPRLVSTLLLPPSLPSIPLGSFHPSRGLVGGALGPEELRDLAMVTALWVAVREGLGGLEDVVRAEASGGGGGAATLAGRESAAPPGSAAVEGFGALTEKAGLAIQGLAASASAGSGGSKAPATGGTAGAKRKSGAGAAFSRLFGGGR</sequence>
<keyword evidence="3" id="KW-1185">Reference proteome</keyword>
<feature type="region of interest" description="Disordered" evidence="1">
    <location>
        <begin position="270"/>
        <end position="321"/>
    </location>
</feature>
<gene>
    <name evidence="2" type="ORF">Rhopal_006911-T1</name>
</gene>
<feature type="compositionally biased region" description="Low complexity" evidence="1">
    <location>
        <begin position="63"/>
        <end position="89"/>
    </location>
</feature>
<feature type="region of interest" description="Disordered" evidence="1">
    <location>
        <begin position="420"/>
        <end position="472"/>
    </location>
</feature>
<accession>A0AAV5GWY8</accession>
<feature type="compositionally biased region" description="Low complexity" evidence="1">
    <location>
        <begin position="104"/>
        <end position="129"/>
    </location>
</feature>
<protein>
    <submittedName>
        <fullName evidence="2">Uncharacterized protein</fullName>
    </submittedName>
</protein>
<feature type="compositionally biased region" description="Low complexity" evidence="1">
    <location>
        <begin position="148"/>
        <end position="171"/>
    </location>
</feature>
<name>A0AAV5GWY8_9BASI</name>
<evidence type="ECO:0000313" key="2">
    <source>
        <dbReference type="EMBL" id="GJN93852.1"/>
    </source>
</evidence>
<feature type="compositionally biased region" description="Polar residues" evidence="1">
    <location>
        <begin position="50"/>
        <end position="62"/>
    </location>
</feature>
<feature type="region of interest" description="Disordered" evidence="1">
    <location>
        <begin position="1"/>
        <end position="176"/>
    </location>
</feature>
<dbReference type="AlphaFoldDB" id="A0AAV5GWY8"/>
<feature type="region of interest" description="Disordered" evidence="1">
    <location>
        <begin position="354"/>
        <end position="387"/>
    </location>
</feature>
<dbReference type="EMBL" id="BQKY01000015">
    <property type="protein sequence ID" value="GJN93852.1"/>
    <property type="molecule type" value="Genomic_DNA"/>
</dbReference>
<feature type="compositionally biased region" description="Low complexity" evidence="1">
    <location>
        <begin position="430"/>
        <end position="472"/>
    </location>
</feature>